<dbReference type="AlphaFoldDB" id="A0A0X8FEU1"/>
<proteinExistence type="predicted"/>
<dbReference type="Proteomes" id="UP001069145">
    <property type="component" value="Unassembled WGS sequence"/>
</dbReference>
<accession>A0A0X8FEU1</accession>
<evidence type="ECO:0000313" key="6">
    <source>
        <dbReference type="Proteomes" id="UP001069145"/>
    </source>
</evidence>
<feature type="compositionally biased region" description="Polar residues" evidence="1">
    <location>
        <begin position="56"/>
        <end position="65"/>
    </location>
</feature>
<keyword evidence="2" id="KW-0732">Signal</keyword>
<evidence type="ECO:0000313" key="3">
    <source>
        <dbReference type="EMBL" id="MCY3053800.1"/>
    </source>
</evidence>
<evidence type="ECO:0008006" key="7">
    <source>
        <dbReference type="Google" id="ProtNLM"/>
    </source>
</evidence>
<evidence type="ECO:0000256" key="2">
    <source>
        <dbReference type="SAM" id="SignalP"/>
    </source>
</evidence>
<name>A0A0X8FEU1_9LACT</name>
<feature type="chain" id="PRO_5038981530" description="DUF4352 domain-containing protein" evidence="2">
    <location>
        <begin position="28"/>
        <end position="216"/>
    </location>
</feature>
<feature type="compositionally biased region" description="Low complexity" evidence="1">
    <location>
        <begin position="31"/>
        <end position="43"/>
    </location>
</feature>
<sequence>MKLQKFSLISLSLLTTGLLLSSCQNQANEAASAQAQNESQSQAHTIKEDADKEASQHNLENPADSTKQENIDQDANYQVNQTIPIFCPDDPEKLIAELKVTQVSNTVNALPQDMVEDPNYDHKTLATIEIEYKNIASQDAMAIGPENFTITDQNGNQLEAIDRVDGDKSVDQGQIARSQFFVKYDPSQAFDQVTMDLHPLNAQEPLARIHAKVSHD</sequence>
<feature type="compositionally biased region" description="Basic and acidic residues" evidence="1">
    <location>
        <begin position="45"/>
        <end position="55"/>
    </location>
</feature>
<evidence type="ECO:0000313" key="5">
    <source>
        <dbReference type="Proteomes" id="UP000594771"/>
    </source>
</evidence>
<evidence type="ECO:0000313" key="4">
    <source>
        <dbReference type="EMBL" id="QPS02294.1"/>
    </source>
</evidence>
<dbReference type="Proteomes" id="UP000594771">
    <property type="component" value="Chromosome"/>
</dbReference>
<feature type="region of interest" description="Disordered" evidence="1">
    <location>
        <begin position="31"/>
        <end position="67"/>
    </location>
</feature>
<keyword evidence="6" id="KW-1185">Reference proteome</keyword>
<feature type="signal peptide" evidence="2">
    <location>
        <begin position="1"/>
        <end position="27"/>
    </location>
</feature>
<dbReference type="EMBL" id="CP065662">
    <property type="protein sequence ID" value="QPS02294.1"/>
    <property type="molecule type" value="Genomic_DNA"/>
</dbReference>
<dbReference type="RefSeq" id="WP_060778475.1">
    <property type="nucleotide sequence ID" value="NZ_CAJHLH010000005.1"/>
</dbReference>
<dbReference type="EMBL" id="JAOTML010000008">
    <property type="protein sequence ID" value="MCY3053800.1"/>
    <property type="molecule type" value="Genomic_DNA"/>
</dbReference>
<gene>
    <name evidence="4" type="ORF">I6G68_04330</name>
    <name evidence="3" type="ORF">ODY43_07340</name>
</gene>
<organism evidence="4 5">
    <name type="scientific">Aerococcus urinae</name>
    <dbReference type="NCBI Taxonomy" id="1376"/>
    <lineage>
        <taxon>Bacteria</taxon>
        <taxon>Bacillati</taxon>
        <taxon>Bacillota</taxon>
        <taxon>Bacilli</taxon>
        <taxon>Lactobacillales</taxon>
        <taxon>Aerococcaceae</taxon>
        <taxon>Aerococcus</taxon>
    </lineage>
</organism>
<dbReference type="KEGG" id="aun:AWM73_05710"/>
<dbReference type="PROSITE" id="PS51257">
    <property type="entry name" value="PROKAR_LIPOPROTEIN"/>
    <property type="match status" value="1"/>
</dbReference>
<dbReference type="GeneID" id="35767144"/>
<reference evidence="4 5" key="1">
    <citation type="submission" date="2020-12" db="EMBL/GenBank/DDBJ databases">
        <title>FDA dAtabase for Regulatory Grade micrObial Sequences (FDA-ARGOS): Supporting development and validation of Infectious Disease Dx tests.</title>
        <authorList>
            <person name="Sproer C."/>
            <person name="Gronow S."/>
            <person name="Severitt S."/>
            <person name="Schroder I."/>
            <person name="Tallon L."/>
            <person name="Sadzewicz L."/>
            <person name="Zhao X."/>
            <person name="Boylan J."/>
            <person name="Ott S."/>
            <person name="Bowen H."/>
            <person name="Vavikolanu K."/>
            <person name="Mehta A."/>
            <person name="Aluvathingal J."/>
            <person name="Nadendla S."/>
            <person name="Lowell S."/>
            <person name="Myers T."/>
            <person name="Yan Y."/>
            <person name="Sichtig H."/>
        </authorList>
    </citation>
    <scope>NUCLEOTIDE SEQUENCE [LARGE SCALE GENOMIC DNA]</scope>
    <source>
        <strain evidence="4 5">FDAARGOS_911</strain>
    </source>
</reference>
<evidence type="ECO:0000256" key="1">
    <source>
        <dbReference type="SAM" id="MobiDB-lite"/>
    </source>
</evidence>
<reference evidence="3" key="2">
    <citation type="submission" date="2022-09" db="EMBL/GenBank/DDBJ databases">
        <title>Aerococcus urinae taxonomy study.</title>
        <authorList>
            <person name="Christensen J."/>
            <person name="Senneby E."/>
        </authorList>
    </citation>
    <scope>NUCLEOTIDE SEQUENCE</scope>
    <source>
        <strain evidence="3">NLD-066-U95</strain>
    </source>
</reference>
<protein>
    <recommendedName>
        <fullName evidence="7">DUF4352 domain-containing protein</fullName>
    </recommendedName>
</protein>